<dbReference type="Gene3D" id="3.30.160.670">
    <property type="match status" value="1"/>
</dbReference>
<name>A0A974XNV0_9GAMM</name>
<dbReference type="Proteomes" id="UP000663281">
    <property type="component" value="Chromosome"/>
</dbReference>
<dbReference type="AlphaFoldDB" id="A0A974XNV0"/>
<dbReference type="EMBL" id="CP071504">
    <property type="protein sequence ID" value="QSX31784.1"/>
    <property type="molecule type" value="Genomic_DNA"/>
</dbReference>
<dbReference type="Pfam" id="PF13590">
    <property type="entry name" value="DUF4136"/>
    <property type="match status" value="1"/>
</dbReference>
<keyword evidence="4" id="KW-1185">Reference proteome</keyword>
<accession>A0A974XNV0</accession>
<sequence>MKKYLIALAALALGACSSIKTSWDFDPAVNFTQYKTYAWVAKQEEGAGYHLDGLMDQRVRDAVDAELKAKGFSLVATEQADLLVNYLTKVDKKINVDTFNTSFGYNPYWGPSWGFGNSVQTQTVVREYEVGTLIVDLVDHKSDRLVWRGSLADTIKDKNTPQEREALIRQAVAKIMANYPPNRVQ</sequence>
<dbReference type="PROSITE" id="PS51257">
    <property type="entry name" value="PROKAR_LIPOPROTEIN"/>
    <property type="match status" value="1"/>
</dbReference>
<reference evidence="3 4" key="1">
    <citation type="submission" date="2021-03" db="EMBL/GenBank/DDBJ databases">
        <title>Novel species identification of genus Shewanella.</title>
        <authorList>
            <person name="Liu G."/>
            <person name="Zhang Q."/>
        </authorList>
    </citation>
    <scope>NUCLEOTIDE SEQUENCE [LARGE SCALE GENOMIC DNA]</scope>
    <source>
        <strain evidence="3 4">FJAT-53726</strain>
    </source>
</reference>
<keyword evidence="1" id="KW-0732">Signal</keyword>
<protein>
    <submittedName>
        <fullName evidence="3">DUF4136 domain-containing protein</fullName>
    </submittedName>
</protein>
<evidence type="ECO:0000256" key="1">
    <source>
        <dbReference type="SAM" id="SignalP"/>
    </source>
</evidence>
<feature type="chain" id="PRO_5036915926" evidence="1">
    <location>
        <begin position="23"/>
        <end position="185"/>
    </location>
</feature>
<proteinExistence type="predicted"/>
<dbReference type="RefSeq" id="WP_207326226.1">
    <property type="nucleotide sequence ID" value="NZ_CP071504.1"/>
</dbReference>
<dbReference type="KEGG" id="scyp:JYB88_04820"/>
<gene>
    <name evidence="3" type="ORF">JYB88_04820</name>
</gene>
<dbReference type="InterPro" id="IPR025411">
    <property type="entry name" value="DUF4136"/>
</dbReference>
<feature type="signal peptide" evidence="1">
    <location>
        <begin position="1"/>
        <end position="22"/>
    </location>
</feature>
<evidence type="ECO:0000259" key="2">
    <source>
        <dbReference type="Pfam" id="PF13590"/>
    </source>
</evidence>
<organism evidence="3 4">
    <name type="scientific">Shewanella cyperi</name>
    <dbReference type="NCBI Taxonomy" id="2814292"/>
    <lineage>
        <taxon>Bacteria</taxon>
        <taxon>Pseudomonadati</taxon>
        <taxon>Pseudomonadota</taxon>
        <taxon>Gammaproteobacteria</taxon>
        <taxon>Alteromonadales</taxon>
        <taxon>Shewanellaceae</taxon>
        <taxon>Shewanella</taxon>
    </lineage>
</organism>
<evidence type="ECO:0000313" key="3">
    <source>
        <dbReference type="EMBL" id="QSX31784.1"/>
    </source>
</evidence>
<evidence type="ECO:0000313" key="4">
    <source>
        <dbReference type="Proteomes" id="UP000663281"/>
    </source>
</evidence>
<feature type="domain" description="DUF4136" evidence="2">
    <location>
        <begin position="22"/>
        <end position="181"/>
    </location>
</feature>